<evidence type="ECO:0000256" key="2">
    <source>
        <dbReference type="SAM" id="Phobius"/>
    </source>
</evidence>
<feature type="region of interest" description="Disordered" evidence="1">
    <location>
        <begin position="186"/>
        <end position="300"/>
    </location>
</feature>
<evidence type="ECO:0000313" key="5">
    <source>
        <dbReference type="Proteomes" id="UP000030416"/>
    </source>
</evidence>
<protein>
    <recommendedName>
        <fullName evidence="3">RsgI N-terminal anti-sigma domain-containing protein</fullName>
    </recommendedName>
</protein>
<keyword evidence="5" id="KW-1185">Reference proteome</keyword>
<keyword evidence="2" id="KW-0812">Transmembrane</keyword>
<dbReference type="RefSeq" id="WP_052124084.1">
    <property type="nucleotide sequence ID" value="NZ_AVDA01000009.1"/>
</dbReference>
<dbReference type="Proteomes" id="UP000030416">
    <property type="component" value="Unassembled WGS sequence"/>
</dbReference>
<accession>A0A0A3I2D0</accession>
<keyword evidence="2" id="KW-0472">Membrane</keyword>
<name>A0A0A3I2D0_9BACL</name>
<evidence type="ECO:0000259" key="3">
    <source>
        <dbReference type="PROSITE" id="PS51849"/>
    </source>
</evidence>
<reference evidence="4 5" key="1">
    <citation type="submission" date="2014-02" db="EMBL/GenBank/DDBJ databases">
        <title>Draft genome sequence of Lysinibacillus manganicus DSM 26584T.</title>
        <authorList>
            <person name="Zhang F."/>
            <person name="Wang G."/>
            <person name="Zhang L."/>
        </authorList>
    </citation>
    <scope>NUCLEOTIDE SEQUENCE [LARGE SCALE GENOMIC DNA]</scope>
    <source>
        <strain evidence="4 5">DSM 26584</strain>
    </source>
</reference>
<dbReference type="PROSITE" id="PS51849">
    <property type="entry name" value="RSGI_N"/>
    <property type="match status" value="1"/>
</dbReference>
<dbReference type="OrthoDB" id="9800626at2"/>
<feature type="compositionally biased region" description="Low complexity" evidence="1">
    <location>
        <begin position="186"/>
        <end position="215"/>
    </location>
</feature>
<organism evidence="4 5">
    <name type="scientific">Ureibacillus manganicus DSM 26584</name>
    <dbReference type="NCBI Taxonomy" id="1384049"/>
    <lineage>
        <taxon>Bacteria</taxon>
        <taxon>Bacillati</taxon>
        <taxon>Bacillota</taxon>
        <taxon>Bacilli</taxon>
        <taxon>Bacillales</taxon>
        <taxon>Caryophanaceae</taxon>
        <taxon>Ureibacillus</taxon>
    </lineage>
</organism>
<dbReference type="InterPro" id="IPR024449">
    <property type="entry name" value="Anti-sigma_RsgI_N"/>
</dbReference>
<feature type="compositionally biased region" description="Basic and acidic residues" evidence="1">
    <location>
        <begin position="290"/>
        <end position="300"/>
    </location>
</feature>
<feature type="compositionally biased region" description="Low complexity" evidence="1">
    <location>
        <begin position="232"/>
        <end position="289"/>
    </location>
</feature>
<dbReference type="EMBL" id="JPVN01000009">
    <property type="protein sequence ID" value="KGR78859.1"/>
    <property type="molecule type" value="Genomic_DNA"/>
</dbReference>
<evidence type="ECO:0000256" key="1">
    <source>
        <dbReference type="SAM" id="MobiDB-lite"/>
    </source>
</evidence>
<proteinExistence type="predicted"/>
<feature type="domain" description="RsgI N-terminal anti-sigma" evidence="3">
    <location>
        <begin position="4"/>
        <end position="52"/>
    </location>
</feature>
<comment type="caution">
    <text evidence="4">The sequence shown here is derived from an EMBL/GenBank/DDBJ whole genome shotgun (WGS) entry which is preliminary data.</text>
</comment>
<dbReference type="STRING" id="1384049.CD29_09280"/>
<feature type="compositionally biased region" description="Basic and acidic residues" evidence="1">
    <location>
        <begin position="216"/>
        <end position="229"/>
    </location>
</feature>
<gene>
    <name evidence="4" type="ORF">CD29_09280</name>
</gene>
<feature type="transmembrane region" description="Helical" evidence="2">
    <location>
        <begin position="59"/>
        <end position="79"/>
    </location>
</feature>
<dbReference type="Pfam" id="PF12791">
    <property type="entry name" value="RsgI_N"/>
    <property type="match status" value="1"/>
</dbReference>
<dbReference type="AlphaFoldDB" id="A0A0A3I2D0"/>
<evidence type="ECO:0000313" key="4">
    <source>
        <dbReference type="EMBL" id="KGR78859.1"/>
    </source>
</evidence>
<keyword evidence="2" id="KW-1133">Transmembrane helix</keyword>
<sequence length="300" mass="33670">MNTYKGIVCEINKNYMIFLTADGEFLRGIPKVANPQIGDEVLFQLLTATPLPKKKMKSFIIGPALAVAAFLIFFITTFFPTTNSAYAYVQVGTDLELGIDEEGTVISVKQINPNESYVPEDLKLEGVSIDLALTKVINEVVTNQEDILISTKFIDETPSKTKDKIINAVNEVQNKKKNLQKLQQNIEKNPKGNQESNSNKQNKINEQNQNNPNNSNRDKNNSSENKDQTKPNQLQNNNGKQNGNKQENNNNNNNNNQNAENGKNNNNNNNQNENNNNKQNQGNKNNNSESKVKSNKENEN</sequence>